<sequence>MHHTTVTAVQHNVTVLTVHTAGFHHAAHVQHRIHQHIPAECRQVNLTIPGADQPTVFHQGVNHIPAHLHGSQTAIVQLQRDALACRQNGLPSRRADGAAVADLISRQHNITTGIRGQRPLVHNLCPGFLPAAEGVATVHEVVVFNVAGRCHKT</sequence>
<evidence type="ECO:0000313" key="2">
    <source>
        <dbReference type="Proteomes" id="UP000250671"/>
    </source>
</evidence>
<accession>A0A2X7FH75</accession>
<dbReference type="Proteomes" id="UP000250671">
    <property type="component" value="Unassembled WGS sequence"/>
</dbReference>
<proteinExistence type="predicted"/>
<gene>
    <name evidence="1" type="ORF">SAMEA3752557_04274</name>
</gene>
<organism evidence="1 2">
    <name type="scientific">Escherichia coli</name>
    <dbReference type="NCBI Taxonomy" id="562"/>
    <lineage>
        <taxon>Bacteria</taxon>
        <taxon>Pseudomonadati</taxon>
        <taxon>Pseudomonadota</taxon>
        <taxon>Gammaproteobacteria</taxon>
        <taxon>Enterobacterales</taxon>
        <taxon>Enterobacteriaceae</taxon>
        <taxon>Escherichia</taxon>
    </lineage>
</organism>
<protein>
    <submittedName>
        <fullName evidence="1">Uncharacterized protein</fullName>
    </submittedName>
</protein>
<evidence type="ECO:0000313" key="1">
    <source>
        <dbReference type="EMBL" id="SQP85643.1"/>
    </source>
</evidence>
<dbReference type="AlphaFoldDB" id="A0A2X7FH75"/>
<reference evidence="1 2" key="1">
    <citation type="submission" date="2018-06" db="EMBL/GenBank/DDBJ databases">
        <authorList>
            <consortium name="Pathogen Informatics"/>
            <person name="Doyle S."/>
        </authorList>
    </citation>
    <scope>NUCLEOTIDE SEQUENCE [LARGE SCALE GENOMIC DNA]</scope>
    <source>
        <strain evidence="1 2">VREC0535</strain>
    </source>
</reference>
<name>A0A2X7FH75_ECOLX</name>
<dbReference type="EMBL" id="UCZA01000030">
    <property type="protein sequence ID" value="SQP85643.1"/>
    <property type="molecule type" value="Genomic_DNA"/>
</dbReference>